<dbReference type="PANTHER" id="PTHR43303">
    <property type="entry name" value="NADPH DEHYDROGENASE C23G7.10C-RELATED"/>
    <property type="match status" value="1"/>
</dbReference>
<dbReference type="PANTHER" id="PTHR43303:SF4">
    <property type="entry name" value="NADPH DEHYDROGENASE C23G7.10C-RELATED"/>
    <property type="match status" value="1"/>
</dbReference>
<dbReference type="InterPro" id="IPR001155">
    <property type="entry name" value="OxRdtase_FMN_N"/>
</dbReference>
<dbReference type="InterPro" id="IPR044152">
    <property type="entry name" value="YqjM-like"/>
</dbReference>
<dbReference type="Pfam" id="PF00724">
    <property type="entry name" value="Oxidored_FMN"/>
    <property type="match status" value="1"/>
</dbReference>
<dbReference type="SUPFAM" id="SSF51395">
    <property type="entry name" value="FMN-linked oxidoreductases"/>
    <property type="match status" value="1"/>
</dbReference>
<dbReference type="GO" id="GO:0050661">
    <property type="term" value="F:NADP binding"/>
    <property type="evidence" value="ECO:0007669"/>
    <property type="project" value="InterPro"/>
</dbReference>
<evidence type="ECO:0000256" key="2">
    <source>
        <dbReference type="ARBA" id="ARBA00022630"/>
    </source>
</evidence>
<keyword evidence="4" id="KW-0521">NADP</keyword>
<dbReference type="Gene3D" id="3.20.20.70">
    <property type="entry name" value="Aldolase class I"/>
    <property type="match status" value="1"/>
</dbReference>
<accession>A0A7J5B353</accession>
<keyword evidence="5" id="KW-0560">Oxidoreductase</keyword>
<evidence type="ECO:0000313" key="8">
    <source>
        <dbReference type="EMBL" id="KAB1638432.1"/>
    </source>
</evidence>
<dbReference type="EMBL" id="WBJX01000002">
    <property type="protein sequence ID" value="KAB1638432.1"/>
    <property type="molecule type" value="Genomic_DNA"/>
</dbReference>
<evidence type="ECO:0000256" key="4">
    <source>
        <dbReference type="ARBA" id="ARBA00022857"/>
    </source>
</evidence>
<feature type="region of interest" description="Disordered" evidence="6">
    <location>
        <begin position="116"/>
        <end position="144"/>
    </location>
</feature>
<dbReference type="GO" id="GO:0010181">
    <property type="term" value="F:FMN binding"/>
    <property type="evidence" value="ECO:0007669"/>
    <property type="project" value="InterPro"/>
</dbReference>
<name>A0A7J5B353_9MICO</name>
<dbReference type="GO" id="GO:0003959">
    <property type="term" value="F:NADPH dehydrogenase activity"/>
    <property type="evidence" value="ECO:0007669"/>
    <property type="project" value="InterPro"/>
</dbReference>
<evidence type="ECO:0000256" key="3">
    <source>
        <dbReference type="ARBA" id="ARBA00022643"/>
    </source>
</evidence>
<feature type="domain" description="NADH:flavin oxidoreductase/NADH oxidase N-terminal" evidence="7">
    <location>
        <begin position="18"/>
        <end position="347"/>
    </location>
</feature>
<evidence type="ECO:0000313" key="9">
    <source>
        <dbReference type="Proteomes" id="UP000490386"/>
    </source>
</evidence>
<reference evidence="8 9" key="1">
    <citation type="submission" date="2019-09" db="EMBL/GenBank/DDBJ databases">
        <title>Phylogeny of genus Pseudoclavibacter and closely related genus.</title>
        <authorList>
            <person name="Li Y."/>
        </authorList>
    </citation>
    <scope>NUCLEOTIDE SEQUENCE [LARGE SCALE GENOMIC DNA]</scope>
    <source>
        <strain evidence="8 9">THG-MD12</strain>
    </source>
</reference>
<evidence type="ECO:0000259" key="7">
    <source>
        <dbReference type="Pfam" id="PF00724"/>
    </source>
</evidence>
<keyword evidence="2" id="KW-0285">Flavoprotein</keyword>
<evidence type="ECO:0000256" key="1">
    <source>
        <dbReference type="ARBA" id="ARBA00001917"/>
    </source>
</evidence>
<dbReference type="Proteomes" id="UP000490386">
    <property type="component" value="Unassembled WGS sequence"/>
</dbReference>
<dbReference type="OrthoDB" id="3169239at2"/>
<dbReference type="CDD" id="cd02932">
    <property type="entry name" value="OYE_YqiM_FMN"/>
    <property type="match status" value="1"/>
</dbReference>
<evidence type="ECO:0000256" key="5">
    <source>
        <dbReference type="ARBA" id="ARBA00023002"/>
    </source>
</evidence>
<dbReference type="InterPro" id="IPR013785">
    <property type="entry name" value="Aldolase_TIM"/>
</dbReference>
<sequence length="367" mass="39124">MSRLLSPITLPSVAGDGLPLRNATFLAPMCQYSVTERDGVPTSWQLVHLGARASGGFGLVWTEATAIVPEGRISPEDAGIWSDEHTEAWRPIVEFIHAQGAAAGIQLAHAGGKASTYPALPDTQRGRVPADEGGWTAEAPSSNEALGLTPPEALTMEQISGLVSAWGVAARRADAAGFDALQIHAAHGYLLHEFLSPRSNERDDEYGGSFENRIRFALEVVREVRRNWPAEKPLAIRFSGEDWIEGGWTIDETVELAKRVHELGVTVFDLSSGGIGAFTGPVGPGYQVTLARAVREALPREGTFVTAVGQITDARHAEAILVAGDADGITIGRAALANPNWPVHAAVELGDGQEAFVAPQYWRASMA</sequence>
<comment type="caution">
    <text evidence="8">The sequence shown here is derived from an EMBL/GenBank/DDBJ whole genome shotgun (WGS) entry which is preliminary data.</text>
</comment>
<evidence type="ECO:0000256" key="6">
    <source>
        <dbReference type="SAM" id="MobiDB-lite"/>
    </source>
</evidence>
<keyword evidence="9" id="KW-1185">Reference proteome</keyword>
<organism evidence="8 9">
    <name type="scientific">Pseudoclavibacter terrae</name>
    <dbReference type="NCBI Taxonomy" id="1530195"/>
    <lineage>
        <taxon>Bacteria</taxon>
        <taxon>Bacillati</taxon>
        <taxon>Actinomycetota</taxon>
        <taxon>Actinomycetes</taxon>
        <taxon>Micrococcales</taxon>
        <taxon>Microbacteriaceae</taxon>
        <taxon>Pseudoclavibacter</taxon>
    </lineage>
</organism>
<keyword evidence="3" id="KW-0288">FMN</keyword>
<proteinExistence type="predicted"/>
<protein>
    <submittedName>
        <fullName evidence="8">NADH:flavin oxidoreductase/NADH oxidase</fullName>
    </submittedName>
</protein>
<comment type="cofactor">
    <cofactor evidence="1">
        <name>FMN</name>
        <dbReference type="ChEBI" id="CHEBI:58210"/>
    </cofactor>
</comment>
<dbReference type="RefSeq" id="WP_151423476.1">
    <property type="nucleotide sequence ID" value="NZ_WBJX01000002.1"/>
</dbReference>
<gene>
    <name evidence="8" type="ORF">F8O03_08560</name>
</gene>
<dbReference type="AlphaFoldDB" id="A0A7J5B353"/>